<dbReference type="PROSITE" id="PS51257">
    <property type="entry name" value="PROKAR_LIPOPROTEIN"/>
    <property type="match status" value="1"/>
</dbReference>
<organism evidence="2 3">
    <name type="scientific">Paenibacillus terricola</name>
    <dbReference type="NCBI Taxonomy" id="2763503"/>
    <lineage>
        <taxon>Bacteria</taxon>
        <taxon>Bacillati</taxon>
        <taxon>Bacillota</taxon>
        <taxon>Bacilli</taxon>
        <taxon>Bacillales</taxon>
        <taxon>Paenibacillaceae</taxon>
        <taxon>Paenibacillus</taxon>
    </lineage>
</organism>
<dbReference type="InterPro" id="IPR006680">
    <property type="entry name" value="Amidohydro-rel"/>
</dbReference>
<name>A0ABR8N355_9BACL</name>
<keyword evidence="3" id="KW-1185">Reference proteome</keyword>
<evidence type="ECO:0000259" key="1">
    <source>
        <dbReference type="Pfam" id="PF04909"/>
    </source>
</evidence>
<reference evidence="2 3" key="1">
    <citation type="submission" date="2020-09" db="EMBL/GenBank/DDBJ databases">
        <title>Paenibacillus sp. strain PR3 16S rRNA gene Genome sequencing and assembly.</title>
        <authorList>
            <person name="Kim J."/>
        </authorList>
    </citation>
    <scope>NUCLEOTIDE SEQUENCE [LARGE SCALE GENOMIC DNA]</scope>
    <source>
        <strain evidence="2 3">PR3</strain>
    </source>
</reference>
<dbReference type="Gene3D" id="3.20.20.140">
    <property type="entry name" value="Metal-dependent hydrolases"/>
    <property type="match status" value="1"/>
</dbReference>
<dbReference type="Proteomes" id="UP000609346">
    <property type="component" value="Unassembled WGS sequence"/>
</dbReference>
<sequence length="365" mass="40819">MGKLTGWKPVVLLFITTLTAWGISGCGQEQSNDVVATVTAKEKALKKSTDEPTLAQLVDTYGDLGLVDAHNHDASDNQYDRTFRIWEQDRIAHVVLFGDVSERSAIRTDANSWSAYQSNPDFYIPYFSGFDLHSSTSLDDIKDKLEKGYFGLGEVVGASTNSPVVSRVEWKAFDPMDGYLPQIYDLIAEYKAPILLHIDPPNGTPVAKLEQAMKEHPDTIFIFAHINAYNSSQEVDRLLSTYPNLYADFFAGFTVYNPSGGNTENFIDVMKKHPDRFMLSTDSGYGLEGGEEKAIDAMYRILYLLDDPKIARMIAQDNLMKLIHEQPATATQLKAIKELEQRTGKTFNKEGLSKREAGIILAEEH</sequence>
<dbReference type="SUPFAM" id="SSF51556">
    <property type="entry name" value="Metallo-dependent hydrolases"/>
    <property type="match status" value="1"/>
</dbReference>
<dbReference type="InterPro" id="IPR032466">
    <property type="entry name" value="Metal_Hydrolase"/>
</dbReference>
<comment type="caution">
    <text evidence="2">The sequence shown here is derived from an EMBL/GenBank/DDBJ whole genome shotgun (WGS) entry which is preliminary data.</text>
</comment>
<dbReference type="Pfam" id="PF04909">
    <property type="entry name" value="Amidohydro_2"/>
    <property type="match status" value="1"/>
</dbReference>
<accession>A0ABR8N355</accession>
<dbReference type="EMBL" id="JACXZA010000008">
    <property type="protein sequence ID" value="MBD3922285.1"/>
    <property type="molecule type" value="Genomic_DNA"/>
</dbReference>
<feature type="domain" description="Amidohydrolase-related" evidence="1">
    <location>
        <begin position="73"/>
        <end position="318"/>
    </location>
</feature>
<protein>
    <submittedName>
        <fullName evidence="2">Amidohydrolase family protein</fullName>
    </submittedName>
</protein>
<dbReference type="RefSeq" id="WP_191206584.1">
    <property type="nucleotide sequence ID" value="NZ_JACXZA010000008.1"/>
</dbReference>
<evidence type="ECO:0000313" key="3">
    <source>
        <dbReference type="Proteomes" id="UP000609346"/>
    </source>
</evidence>
<evidence type="ECO:0000313" key="2">
    <source>
        <dbReference type="EMBL" id="MBD3922285.1"/>
    </source>
</evidence>
<gene>
    <name evidence="2" type="ORF">H8B09_26250</name>
</gene>
<proteinExistence type="predicted"/>